<feature type="domain" description="C2H2-type" evidence="7">
    <location>
        <begin position="4"/>
        <end position="32"/>
    </location>
</feature>
<evidence type="ECO:0000259" key="7">
    <source>
        <dbReference type="PROSITE" id="PS50157"/>
    </source>
</evidence>
<dbReference type="GO" id="GO:0000981">
    <property type="term" value="F:DNA-binding transcription factor activity, RNA polymerase II-specific"/>
    <property type="evidence" value="ECO:0007669"/>
    <property type="project" value="TreeGrafter"/>
</dbReference>
<feature type="domain" description="C2H2-type" evidence="7">
    <location>
        <begin position="33"/>
        <end position="60"/>
    </location>
</feature>
<dbReference type="SMART" id="SM00355">
    <property type="entry name" value="ZnF_C2H2"/>
    <property type="match status" value="2"/>
</dbReference>
<dbReference type="Proteomes" id="UP000594342">
    <property type="component" value="Unassembled WGS sequence"/>
</dbReference>
<keyword evidence="1" id="KW-0479">Metal-binding</keyword>
<comment type="caution">
    <text evidence="8">The sequence shown here is derived from an EMBL/GenBank/DDBJ whole genome shotgun (WGS) entry which is preliminary data.</text>
</comment>
<evidence type="ECO:0000256" key="6">
    <source>
        <dbReference type="SAM" id="Coils"/>
    </source>
</evidence>
<keyword evidence="3 5" id="KW-0863">Zinc-finger</keyword>
<dbReference type="SUPFAM" id="SSF57667">
    <property type="entry name" value="beta-beta-alpha zinc fingers"/>
    <property type="match status" value="1"/>
</dbReference>
<dbReference type="InterPro" id="IPR013087">
    <property type="entry name" value="Znf_C2H2_type"/>
</dbReference>
<evidence type="ECO:0000256" key="4">
    <source>
        <dbReference type="ARBA" id="ARBA00022833"/>
    </source>
</evidence>
<evidence type="ECO:0000256" key="1">
    <source>
        <dbReference type="ARBA" id="ARBA00022723"/>
    </source>
</evidence>
<evidence type="ECO:0000256" key="3">
    <source>
        <dbReference type="ARBA" id="ARBA00022771"/>
    </source>
</evidence>
<dbReference type="EMBL" id="UPSH01000002">
    <property type="protein sequence ID" value="VBB19073.1"/>
    <property type="molecule type" value="Genomic_DNA"/>
</dbReference>
<dbReference type="PROSITE" id="PS50157">
    <property type="entry name" value="ZINC_FINGER_C2H2_2"/>
    <property type="match status" value="2"/>
</dbReference>
<evidence type="ECO:0000313" key="8">
    <source>
        <dbReference type="EMBL" id="VBB19073.1"/>
    </source>
</evidence>
<keyword evidence="4" id="KW-0862">Zinc</keyword>
<keyword evidence="9" id="KW-1185">Reference proteome</keyword>
<feature type="coiled-coil region" evidence="6">
    <location>
        <begin position="59"/>
        <end position="126"/>
    </location>
</feature>
<evidence type="ECO:0000256" key="2">
    <source>
        <dbReference type="ARBA" id="ARBA00022737"/>
    </source>
</evidence>
<dbReference type="Pfam" id="PF00096">
    <property type="entry name" value="zf-C2H2"/>
    <property type="match status" value="2"/>
</dbReference>
<proteinExistence type="predicted"/>
<dbReference type="PANTHER" id="PTHR24394:SF44">
    <property type="entry name" value="ZINC FINGER PROTEIN 271-LIKE"/>
    <property type="match status" value="1"/>
</dbReference>
<sequence>MSKYQCDTCDKIFKSDYGLQYHISHKACKEREHNCKYCDKAFTSANSMYRHMRENCGVKKEKDDEKDKIFERLVKLEEENKANMEKIEAKNKADLAKLKKDSNAKIAKLEKELASVKKQVKVVKKAGVGTINNRDVNNGTIGNVNNGTVNNNIQNIILVGYGNEDISKIDTAEILKVMKNGYSSTIKLTEAVHFNPKHPEYHNIYISNMKDKYAMMFDGKDWTLTTKEELINKIYDDKKNYIEENWENFVASLTLSRKRALERWLDTEDEDAKITEIKEQIKMLLYNKRKIPLETIELKRKVEPQVKKLTVTKASRKAVKDD</sequence>
<gene>
    <name evidence="8" type="ORF">YASMINEVIRUS_1605</name>
</gene>
<dbReference type="Gene3D" id="3.30.160.60">
    <property type="entry name" value="Classic Zinc Finger"/>
    <property type="match status" value="1"/>
</dbReference>
<name>A0A5K0UBM8_9VIRU</name>
<accession>A0A5K0UBM8</accession>
<organism evidence="8 9">
    <name type="scientific">Yasminevirus sp. GU-2018</name>
    <dbReference type="NCBI Taxonomy" id="2420051"/>
    <lineage>
        <taxon>Viruses</taxon>
        <taxon>Varidnaviria</taxon>
        <taxon>Bamfordvirae</taxon>
        <taxon>Nucleocytoviricota</taxon>
        <taxon>Megaviricetes</taxon>
        <taxon>Imitervirales</taxon>
        <taxon>Mimiviridae</taxon>
        <taxon>Klosneuvirinae</taxon>
        <taxon>Yasminevirus</taxon>
        <taxon>Yasminevirus saudimassiliense</taxon>
    </lineage>
</organism>
<dbReference type="InterPro" id="IPR036236">
    <property type="entry name" value="Znf_C2H2_sf"/>
</dbReference>
<keyword evidence="6" id="KW-0175">Coiled coil</keyword>
<protein>
    <recommendedName>
        <fullName evidence="7">C2H2-type domain-containing protein</fullName>
    </recommendedName>
</protein>
<dbReference type="PANTHER" id="PTHR24394">
    <property type="entry name" value="ZINC FINGER PROTEIN"/>
    <property type="match status" value="1"/>
</dbReference>
<keyword evidence="2" id="KW-0677">Repeat</keyword>
<dbReference type="GO" id="GO:0008270">
    <property type="term" value="F:zinc ion binding"/>
    <property type="evidence" value="ECO:0007669"/>
    <property type="project" value="UniProtKB-KW"/>
</dbReference>
<evidence type="ECO:0000313" key="9">
    <source>
        <dbReference type="Proteomes" id="UP000594342"/>
    </source>
</evidence>
<reference evidence="8 9" key="1">
    <citation type="submission" date="2018-10" db="EMBL/GenBank/DDBJ databases">
        <authorList>
            <consortium name="IHU Genomes"/>
        </authorList>
    </citation>
    <scope>NUCLEOTIDE SEQUENCE [LARGE SCALE GENOMIC DNA]</scope>
    <source>
        <strain evidence="8 9">A1</strain>
    </source>
</reference>
<evidence type="ECO:0000256" key="5">
    <source>
        <dbReference type="PROSITE-ProRule" id="PRU00042"/>
    </source>
</evidence>